<protein>
    <submittedName>
        <fullName evidence="1">Uncharacterized protein</fullName>
    </submittedName>
</protein>
<comment type="caution">
    <text evidence="1">The sequence shown here is derived from an EMBL/GenBank/DDBJ whole genome shotgun (WGS) entry which is preliminary data.</text>
</comment>
<evidence type="ECO:0000313" key="2">
    <source>
        <dbReference type="Proteomes" id="UP001566331"/>
    </source>
</evidence>
<evidence type="ECO:0000313" key="1">
    <source>
        <dbReference type="EMBL" id="MEZ0476260.1"/>
    </source>
</evidence>
<gene>
    <name evidence="1" type="ORF">AB6713_16805</name>
</gene>
<keyword evidence="2" id="KW-1185">Reference proteome</keyword>
<dbReference type="EMBL" id="JBFWIC010000030">
    <property type="protein sequence ID" value="MEZ0476260.1"/>
    <property type="molecule type" value="Genomic_DNA"/>
</dbReference>
<proteinExistence type="predicted"/>
<dbReference type="RefSeq" id="WP_370565233.1">
    <property type="nucleotide sequence ID" value="NZ_JBFWIB010000014.1"/>
</dbReference>
<name>A0ABV4HU35_9GAMM</name>
<reference evidence="1 2" key="1">
    <citation type="submission" date="2024-07" db="EMBL/GenBank/DDBJ databases">
        <title>Luteimonas salilacus sp. nov., isolated from the shore soil of Salt Lake in Tibet of China.</title>
        <authorList>
            <person name="Zhang X."/>
            <person name="Li A."/>
        </authorList>
    </citation>
    <scope>NUCLEOTIDE SEQUENCE [LARGE SCALE GENOMIC DNA]</scope>
    <source>
        <strain evidence="1 2">B3-2-R+30</strain>
    </source>
</reference>
<dbReference type="Proteomes" id="UP001566331">
    <property type="component" value="Unassembled WGS sequence"/>
</dbReference>
<organism evidence="1 2">
    <name type="scientific">Luteimonas salinilitoris</name>
    <dbReference type="NCBI Taxonomy" id="3237697"/>
    <lineage>
        <taxon>Bacteria</taxon>
        <taxon>Pseudomonadati</taxon>
        <taxon>Pseudomonadota</taxon>
        <taxon>Gammaproteobacteria</taxon>
        <taxon>Lysobacterales</taxon>
        <taxon>Lysobacteraceae</taxon>
        <taxon>Luteimonas</taxon>
    </lineage>
</organism>
<accession>A0ABV4HU35</accession>
<sequence>MGKSTPRVGMDACKALDYVDELRNSPGKGGIGYAVRQPHQGSVSMNVRILVSICLLAFPFASNVQCAEPDDAAEAAEPATAHAERITDTGAYIAEIEDSLVLARNGDYGRLKRGSMGRLESSRDRIVDLLDGHESARELPTEDRIALYKAQEQISSILRNNDKDRVVCKRITTTGSRVPVNECLTVAEREVRAQVARENTEKLIRNVCTPGEGQSCD</sequence>